<name>A0A4R6Q673_9FIRM</name>
<gene>
    <name evidence="2" type="ORF">EV211_10944</name>
</gene>
<dbReference type="InterPro" id="IPR012338">
    <property type="entry name" value="Beta-lactam/transpept-like"/>
</dbReference>
<accession>A0A4R6Q673</accession>
<dbReference type="PANTHER" id="PTHR35333:SF3">
    <property type="entry name" value="BETA-LACTAMASE-TYPE TRANSPEPTIDASE FOLD CONTAINING PROTEIN"/>
    <property type="match status" value="1"/>
</dbReference>
<feature type="domain" description="Beta-lactamase class A catalytic" evidence="1">
    <location>
        <begin position="55"/>
        <end position="268"/>
    </location>
</feature>
<dbReference type="Proteomes" id="UP000295500">
    <property type="component" value="Unassembled WGS sequence"/>
</dbReference>
<dbReference type="RefSeq" id="WP_133528093.1">
    <property type="nucleotide sequence ID" value="NZ_SNXO01000009.1"/>
</dbReference>
<dbReference type="GO" id="GO:0030655">
    <property type="term" value="P:beta-lactam antibiotic catabolic process"/>
    <property type="evidence" value="ECO:0007669"/>
    <property type="project" value="InterPro"/>
</dbReference>
<organism evidence="2 3">
    <name type="scientific">Aminicella lysinilytica</name>
    <dbReference type="NCBI Taxonomy" id="433323"/>
    <lineage>
        <taxon>Bacteria</taxon>
        <taxon>Bacillati</taxon>
        <taxon>Bacillota</taxon>
        <taxon>Clostridia</taxon>
        <taxon>Peptostreptococcales</taxon>
        <taxon>Anaerovoracaceae</taxon>
        <taxon>Aminicella</taxon>
    </lineage>
</organism>
<dbReference type="AlphaFoldDB" id="A0A4R6Q673"/>
<sequence length="296" mass="32889">MDSRKLIGKMKEETYTLEGHVGIYAQGIEDGDEIEVIDGVAIDNTRGCNNNGDVDDLFKSASVIKIWIMAAAFDQIEKGILERDSIVTLKNLDKVPFACAENYAADLNTGNLTEDMFPESGVLNCMHDGLELTVDDIIKLMILISDNTATNMLIDVIGIEAINDFMASKHANKSILSRKMFDTGSGNQGLENVISLEETGAFFRELYTGEMISQRASFEMSSILQNQQITYKIPFFLRNIPIAHKTGEDIGIANDVGIIFAKKPYIFCFASNNTDVPKAERLCQEMALNVYEYYNA</sequence>
<evidence type="ECO:0000313" key="2">
    <source>
        <dbReference type="EMBL" id="TDP57934.1"/>
    </source>
</evidence>
<protein>
    <submittedName>
        <fullName evidence="2">Beta-lactamase class A</fullName>
    </submittedName>
</protein>
<dbReference type="PANTHER" id="PTHR35333">
    <property type="entry name" value="BETA-LACTAMASE"/>
    <property type="match status" value="1"/>
</dbReference>
<keyword evidence="3" id="KW-1185">Reference proteome</keyword>
<proteinExistence type="predicted"/>
<dbReference type="Gene3D" id="3.40.710.10">
    <property type="entry name" value="DD-peptidase/beta-lactamase superfamily"/>
    <property type="match status" value="1"/>
</dbReference>
<dbReference type="SUPFAM" id="SSF56601">
    <property type="entry name" value="beta-lactamase/transpeptidase-like"/>
    <property type="match status" value="1"/>
</dbReference>
<dbReference type="EMBL" id="SNXO01000009">
    <property type="protein sequence ID" value="TDP57934.1"/>
    <property type="molecule type" value="Genomic_DNA"/>
</dbReference>
<dbReference type="Pfam" id="PF13354">
    <property type="entry name" value="Beta-lactamase2"/>
    <property type="match status" value="1"/>
</dbReference>
<dbReference type="GO" id="GO:0046677">
    <property type="term" value="P:response to antibiotic"/>
    <property type="evidence" value="ECO:0007669"/>
    <property type="project" value="InterPro"/>
</dbReference>
<evidence type="ECO:0000259" key="1">
    <source>
        <dbReference type="Pfam" id="PF13354"/>
    </source>
</evidence>
<dbReference type="InterPro" id="IPR000871">
    <property type="entry name" value="Beta-lactam_class-A"/>
</dbReference>
<dbReference type="InterPro" id="IPR045155">
    <property type="entry name" value="Beta-lactam_cat"/>
</dbReference>
<dbReference type="OrthoDB" id="9775096at2"/>
<evidence type="ECO:0000313" key="3">
    <source>
        <dbReference type="Proteomes" id="UP000295500"/>
    </source>
</evidence>
<comment type="caution">
    <text evidence="2">The sequence shown here is derived from an EMBL/GenBank/DDBJ whole genome shotgun (WGS) entry which is preliminary data.</text>
</comment>
<dbReference type="GO" id="GO:0008800">
    <property type="term" value="F:beta-lactamase activity"/>
    <property type="evidence" value="ECO:0007669"/>
    <property type="project" value="InterPro"/>
</dbReference>
<reference evidence="2 3" key="1">
    <citation type="submission" date="2019-03" db="EMBL/GenBank/DDBJ databases">
        <title>Genomic Encyclopedia of Type Strains, Phase IV (KMG-IV): sequencing the most valuable type-strain genomes for metagenomic binning, comparative biology and taxonomic classification.</title>
        <authorList>
            <person name="Goeker M."/>
        </authorList>
    </citation>
    <scope>NUCLEOTIDE SEQUENCE [LARGE SCALE GENOMIC DNA]</scope>
    <source>
        <strain evidence="2 3">DSM 28287</strain>
    </source>
</reference>